<dbReference type="OrthoDB" id="3980759at2759"/>
<evidence type="ECO:0000313" key="3">
    <source>
        <dbReference type="Proteomes" id="UP000019375"/>
    </source>
</evidence>
<dbReference type="EMBL" id="HG316457">
    <property type="protein sequence ID" value="CDF89580.1"/>
    <property type="molecule type" value="Genomic_DNA"/>
</dbReference>
<keyword evidence="3" id="KW-1185">Reference proteome</keyword>
<protein>
    <submittedName>
        <fullName evidence="2">ZYBA0S04-07690g1_1</fullName>
    </submittedName>
</protein>
<gene>
    <name evidence="2" type="ORF">BN860_07690g</name>
</gene>
<dbReference type="Proteomes" id="UP000019375">
    <property type="component" value="Unassembled WGS sequence"/>
</dbReference>
<feature type="compositionally biased region" description="Polar residues" evidence="1">
    <location>
        <begin position="25"/>
        <end position="35"/>
    </location>
</feature>
<dbReference type="AlphaFoldDB" id="A0A8J2T5Z7"/>
<sequence>MMGLDDGKPLDLSFPSTDLPEFDINSRSSSPTKRTLNNKKVLDLTSYYGSWEKSEAPGIPLSIPQAPVFPSNETKNKRSPQKMTKNSKSSLAGSPHRKGPKSNTPARTFPKYKEIGSILELDKVDPVHQEKSFVSRYFSDPIDLNSSKAEDGRLKPIINTVSKIGKASPGNKTYKLSIPLLIRQDTHRALKNQIERVCRSKYNASQPLCLFGDMSIRYYRLGDLQSKFIEFLQKPRRPQPLLPLARSLNGAGALNDSFDLSFDGKALDRSDIFRMVDSFSVALSDEDVEDESSFVNSSGRNILPAEMTGTVF</sequence>
<proteinExistence type="predicted"/>
<reference evidence="3" key="1">
    <citation type="journal article" date="2013" name="Genome Announc.">
        <title>Genome sequence of the food spoilage yeast Zygosaccharomyces bailii CLIB 213(T).</title>
        <authorList>
            <person name="Galeote V."/>
            <person name="Bigey F."/>
            <person name="Devillers H."/>
            <person name="Neuveglise C."/>
            <person name="Dequin S."/>
        </authorList>
    </citation>
    <scope>NUCLEOTIDE SEQUENCE [LARGE SCALE GENOMIC DNA]</scope>
    <source>
        <strain evidence="3">CLIB 213 / ATCC 58445 / CBS 680 / CCRC 21525 / NBRC 1098 / NCYC 1416 / NRRL Y-2227</strain>
    </source>
</reference>
<accession>A0A8J2T5Z7</accession>
<feature type="region of interest" description="Disordered" evidence="1">
    <location>
        <begin position="1"/>
        <end position="39"/>
    </location>
</feature>
<organism evidence="2 3">
    <name type="scientific">Zygosaccharomyces bailii (strain CLIB 213 / ATCC 58445 / CBS 680 / BCRC 21525 / NBRC 1098 / NCYC 1416 / NRRL Y-2227)</name>
    <dbReference type="NCBI Taxonomy" id="1333698"/>
    <lineage>
        <taxon>Eukaryota</taxon>
        <taxon>Fungi</taxon>
        <taxon>Dikarya</taxon>
        <taxon>Ascomycota</taxon>
        <taxon>Saccharomycotina</taxon>
        <taxon>Saccharomycetes</taxon>
        <taxon>Saccharomycetales</taxon>
        <taxon>Saccharomycetaceae</taxon>
        <taxon>Zygosaccharomyces</taxon>
    </lineage>
</organism>
<evidence type="ECO:0000313" key="2">
    <source>
        <dbReference type="EMBL" id="CDF89580.1"/>
    </source>
</evidence>
<feature type="region of interest" description="Disordered" evidence="1">
    <location>
        <begin position="59"/>
        <end position="109"/>
    </location>
</feature>
<name>A0A8J2T5Z7_ZYGB2</name>
<feature type="compositionally biased region" description="Polar residues" evidence="1">
    <location>
        <begin position="81"/>
        <end position="92"/>
    </location>
</feature>
<evidence type="ECO:0000256" key="1">
    <source>
        <dbReference type="SAM" id="MobiDB-lite"/>
    </source>
</evidence>